<dbReference type="InterPro" id="IPR029063">
    <property type="entry name" value="SAM-dependent_MTases_sf"/>
</dbReference>
<comment type="caution">
    <text evidence="7">The sequence shown here is derived from an EMBL/GenBank/DDBJ whole genome shotgun (WGS) entry which is preliminary data.</text>
</comment>
<dbReference type="PANTHER" id="PTHR18895:SF74">
    <property type="entry name" value="MTRF1L RELEASE FACTOR GLUTAMINE METHYLTRANSFERASE"/>
    <property type="match status" value="1"/>
</dbReference>
<evidence type="ECO:0000256" key="3">
    <source>
        <dbReference type="ARBA" id="ARBA00022679"/>
    </source>
</evidence>
<dbReference type="GO" id="GO:0003676">
    <property type="term" value="F:nucleic acid binding"/>
    <property type="evidence" value="ECO:0007669"/>
    <property type="project" value="InterPro"/>
</dbReference>
<sequence length="256" mass="29556">MRILKKHIPEITQTWRSKYGESYNEGLNFLVSAEEVVPNNLNLLIEQIMKGKPIQQLIGKWSFYNGDYFLNSDVLIPRPETECLVECIKLSNNKFKKILDMGTGSGCIAIELSKIFPKANVYGSDLSDSALLLARKNNLQTTNKVNFFKSDWFENIEGRFDLLVSNPPYIEKTKPKNRDLKFEPEVALFSEEKGLRDIRIIIMNGREYLTKNGWLFIEHGYNQSDAVASTFKKSGYQQIRHGLDLQGVRRFTYAKR</sequence>
<dbReference type="GO" id="GO:0102559">
    <property type="term" value="F:peptide chain release factor N(5)-glutamine methyltransferase activity"/>
    <property type="evidence" value="ECO:0007669"/>
    <property type="project" value="UniProtKB-EC"/>
</dbReference>
<evidence type="ECO:0000313" key="8">
    <source>
        <dbReference type="Proteomes" id="UP000315825"/>
    </source>
</evidence>
<dbReference type="EMBL" id="SHBE01000001">
    <property type="protein sequence ID" value="RZO27366.1"/>
    <property type="molecule type" value="Genomic_DNA"/>
</dbReference>
<dbReference type="Proteomes" id="UP000315825">
    <property type="component" value="Unassembled WGS sequence"/>
</dbReference>
<evidence type="ECO:0000256" key="2">
    <source>
        <dbReference type="ARBA" id="ARBA00022603"/>
    </source>
</evidence>
<dbReference type="InterPro" id="IPR004556">
    <property type="entry name" value="HemK-like"/>
</dbReference>
<dbReference type="PROSITE" id="PS00092">
    <property type="entry name" value="N6_MTASE"/>
    <property type="match status" value="1"/>
</dbReference>
<evidence type="ECO:0000313" key="7">
    <source>
        <dbReference type="EMBL" id="RZO27366.1"/>
    </source>
</evidence>
<proteinExistence type="predicted"/>
<dbReference type="CDD" id="cd02440">
    <property type="entry name" value="AdoMet_MTases"/>
    <property type="match status" value="1"/>
</dbReference>
<evidence type="ECO:0000259" key="6">
    <source>
        <dbReference type="Pfam" id="PF05175"/>
    </source>
</evidence>
<dbReference type="InterPro" id="IPR002052">
    <property type="entry name" value="DNA_methylase_N6_adenine_CS"/>
</dbReference>
<dbReference type="NCBIfam" id="TIGR00536">
    <property type="entry name" value="hemK_fam"/>
    <property type="match status" value="1"/>
</dbReference>
<keyword evidence="3 7" id="KW-0808">Transferase</keyword>
<dbReference type="EC" id="2.1.1.297" evidence="1"/>
<evidence type="ECO:0000256" key="5">
    <source>
        <dbReference type="ARBA" id="ARBA00048391"/>
    </source>
</evidence>
<dbReference type="NCBIfam" id="TIGR03534">
    <property type="entry name" value="RF_mod_PrmC"/>
    <property type="match status" value="1"/>
</dbReference>
<dbReference type="PANTHER" id="PTHR18895">
    <property type="entry name" value="HEMK METHYLTRANSFERASE"/>
    <property type="match status" value="1"/>
</dbReference>
<dbReference type="AlphaFoldDB" id="A0A520N1R9"/>
<dbReference type="InterPro" id="IPR007848">
    <property type="entry name" value="Small_mtfrase_dom"/>
</dbReference>
<protein>
    <recommendedName>
        <fullName evidence="1">peptide chain release factor N(5)-glutamine methyltransferase</fullName>
        <ecNumber evidence="1">2.1.1.297</ecNumber>
    </recommendedName>
</protein>
<evidence type="ECO:0000256" key="4">
    <source>
        <dbReference type="ARBA" id="ARBA00022691"/>
    </source>
</evidence>
<keyword evidence="4" id="KW-0949">S-adenosyl-L-methionine</keyword>
<dbReference type="InterPro" id="IPR019874">
    <property type="entry name" value="RF_methyltr_PrmC"/>
</dbReference>
<evidence type="ECO:0000256" key="1">
    <source>
        <dbReference type="ARBA" id="ARBA00012771"/>
    </source>
</evidence>
<organism evidence="7 8">
    <name type="scientific">SAR86 cluster bacterium</name>
    <dbReference type="NCBI Taxonomy" id="2030880"/>
    <lineage>
        <taxon>Bacteria</taxon>
        <taxon>Pseudomonadati</taxon>
        <taxon>Pseudomonadota</taxon>
        <taxon>Gammaproteobacteria</taxon>
        <taxon>SAR86 cluster</taxon>
    </lineage>
</organism>
<dbReference type="SUPFAM" id="SSF53335">
    <property type="entry name" value="S-adenosyl-L-methionine-dependent methyltransferases"/>
    <property type="match status" value="1"/>
</dbReference>
<keyword evidence="2 7" id="KW-0489">Methyltransferase</keyword>
<reference evidence="7 8" key="1">
    <citation type="submission" date="2019-02" db="EMBL/GenBank/DDBJ databases">
        <title>Prokaryotic population dynamics and viral predation in marine succession experiment using metagenomics: the confinement effect.</title>
        <authorList>
            <person name="Haro-Moreno J.M."/>
            <person name="Rodriguez-Valera F."/>
            <person name="Lopez-Perez M."/>
        </authorList>
    </citation>
    <scope>NUCLEOTIDE SEQUENCE [LARGE SCALE GENOMIC DNA]</scope>
    <source>
        <strain evidence="7">MED-G159</strain>
    </source>
</reference>
<accession>A0A520N1R9</accession>
<comment type="catalytic activity">
    <reaction evidence="5">
        <text>L-glutaminyl-[peptide chain release factor] + S-adenosyl-L-methionine = N(5)-methyl-L-glutaminyl-[peptide chain release factor] + S-adenosyl-L-homocysteine + H(+)</text>
        <dbReference type="Rhea" id="RHEA:42896"/>
        <dbReference type="Rhea" id="RHEA-COMP:10271"/>
        <dbReference type="Rhea" id="RHEA-COMP:10272"/>
        <dbReference type="ChEBI" id="CHEBI:15378"/>
        <dbReference type="ChEBI" id="CHEBI:30011"/>
        <dbReference type="ChEBI" id="CHEBI:57856"/>
        <dbReference type="ChEBI" id="CHEBI:59789"/>
        <dbReference type="ChEBI" id="CHEBI:61891"/>
        <dbReference type="EC" id="2.1.1.297"/>
    </reaction>
</comment>
<feature type="domain" description="Methyltransferase small" evidence="6">
    <location>
        <begin position="81"/>
        <end position="174"/>
    </location>
</feature>
<dbReference type="InterPro" id="IPR050320">
    <property type="entry name" value="N5-glutamine_MTase"/>
</dbReference>
<name>A0A520N1R9_9GAMM</name>
<dbReference type="Gene3D" id="3.40.50.150">
    <property type="entry name" value="Vaccinia Virus protein VP39"/>
    <property type="match status" value="1"/>
</dbReference>
<dbReference type="GO" id="GO:0032259">
    <property type="term" value="P:methylation"/>
    <property type="evidence" value="ECO:0007669"/>
    <property type="project" value="UniProtKB-KW"/>
</dbReference>
<gene>
    <name evidence="7" type="primary">prmC</name>
    <name evidence="7" type="ORF">EVA92_01065</name>
</gene>
<dbReference type="Pfam" id="PF05175">
    <property type="entry name" value="MTS"/>
    <property type="match status" value="1"/>
</dbReference>